<protein>
    <submittedName>
        <fullName evidence="1">Uncharacterized protein</fullName>
    </submittedName>
</protein>
<organism evidence="1 2">
    <name type="scientific">Ectopseudomonas mendocina</name>
    <name type="common">Pseudomonas mendocina</name>
    <dbReference type="NCBI Taxonomy" id="300"/>
    <lineage>
        <taxon>Bacteria</taxon>
        <taxon>Pseudomonadati</taxon>
        <taxon>Pseudomonadota</taxon>
        <taxon>Gammaproteobacteria</taxon>
        <taxon>Pseudomonadales</taxon>
        <taxon>Pseudomonadaceae</taxon>
        <taxon>Ectopseudomonas</taxon>
    </lineage>
</organism>
<dbReference type="AlphaFoldDB" id="A0A379PLM1"/>
<evidence type="ECO:0000313" key="2">
    <source>
        <dbReference type="Proteomes" id="UP000254260"/>
    </source>
</evidence>
<evidence type="ECO:0000313" key="1">
    <source>
        <dbReference type="EMBL" id="SUE95871.1"/>
    </source>
</evidence>
<dbReference type="RefSeq" id="WP_147285437.1">
    <property type="nucleotide sequence ID" value="NZ_UGUU01000002.1"/>
</dbReference>
<gene>
    <name evidence="1" type="ORF">NCTC10899_05112</name>
</gene>
<sequence length="233" mass="25863">MSKTRLTSVMKKSIMSAIFKSAVEKSVDREAIKTAMRNQLQAFYQELYGHGELHIGWQALHKAGLVTAMQAVTTEDSLVGCSDSYRDFHQAFGSSDWRSLGETLNVRWYEAEPHRVSLSLDANEFAYPHDLIKAAVIRLPNNPNLQLIAQTFQQQFRAQLEGLPAQFNALVGVNAVLKATNSVESLVDKLPQIKDLILTTVQKHQPTMLPSNVNADQVRDFLSGLAPIEGKAA</sequence>
<proteinExistence type="predicted"/>
<name>A0A379PLM1_ECTME</name>
<dbReference type="EMBL" id="UGUU01000002">
    <property type="protein sequence ID" value="SUE95871.1"/>
    <property type="molecule type" value="Genomic_DNA"/>
</dbReference>
<reference evidence="1 2" key="1">
    <citation type="submission" date="2018-06" db="EMBL/GenBank/DDBJ databases">
        <authorList>
            <consortium name="Pathogen Informatics"/>
            <person name="Doyle S."/>
        </authorList>
    </citation>
    <scope>NUCLEOTIDE SEQUENCE [LARGE SCALE GENOMIC DNA]</scope>
    <source>
        <strain evidence="1 2">NCTC10899</strain>
    </source>
</reference>
<dbReference type="Proteomes" id="UP000254260">
    <property type="component" value="Unassembled WGS sequence"/>
</dbReference>
<accession>A0A379PLM1</accession>